<name>A0ABT5Z3I7_9ACTN</name>
<feature type="compositionally biased region" description="Basic residues" evidence="1">
    <location>
        <begin position="50"/>
        <end position="63"/>
    </location>
</feature>
<evidence type="ECO:0000313" key="3">
    <source>
        <dbReference type="Proteomes" id="UP001220022"/>
    </source>
</evidence>
<feature type="compositionally biased region" description="Basic and acidic residues" evidence="1">
    <location>
        <begin position="1"/>
        <end position="20"/>
    </location>
</feature>
<organism evidence="2 3">
    <name type="scientific">Streptantibioticus ferralitis</name>
    <dbReference type="NCBI Taxonomy" id="236510"/>
    <lineage>
        <taxon>Bacteria</taxon>
        <taxon>Bacillati</taxon>
        <taxon>Actinomycetota</taxon>
        <taxon>Actinomycetes</taxon>
        <taxon>Kitasatosporales</taxon>
        <taxon>Streptomycetaceae</taxon>
        <taxon>Streptantibioticus</taxon>
    </lineage>
</organism>
<dbReference type="RefSeq" id="WP_275817045.1">
    <property type="nucleotide sequence ID" value="NZ_BAAANM010000025.1"/>
</dbReference>
<sequence>MREPALTGRKELPPAQRGERPSAGPGRVGARRPVPRRLDLLAGQLDLGGRHQRRRTRVGRLRRPGQPAGRGRRQAEPRLRQPKLYAAKGTGFHDITSGSNGAYSATKGWDFASGWGSYNASTLAAKLLGY</sequence>
<accession>A0ABT5Z3I7</accession>
<evidence type="ECO:0000313" key="2">
    <source>
        <dbReference type="EMBL" id="MDF2258227.1"/>
    </source>
</evidence>
<keyword evidence="3" id="KW-1185">Reference proteome</keyword>
<proteinExistence type="predicted"/>
<feature type="region of interest" description="Disordered" evidence="1">
    <location>
        <begin position="1"/>
        <end position="83"/>
    </location>
</feature>
<reference evidence="2 3" key="1">
    <citation type="submission" date="2023-03" db="EMBL/GenBank/DDBJ databases">
        <title>Draft genome sequence of type strain Streptomyces ferralitis JCM 14344.</title>
        <authorList>
            <person name="Klaysubun C."/>
            <person name="Duangmal K."/>
        </authorList>
    </citation>
    <scope>NUCLEOTIDE SEQUENCE [LARGE SCALE GENOMIC DNA]</scope>
    <source>
        <strain evidence="2 3">JCM 14344</strain>
    </source>
</reference>
<dbReference type="Gene3D" id="3.40.50.200">
    <property type="entry name" value="Peptidase S8/S53 domain"/>
    <property type="match status" value="1"/>
</dbReference>
<protein>
    <submittedName>
        <fullName evidence="2">Uncharacterized protein</fullName>
    </submittedName>
</protein>
<evidence type="ECO:0000256" key="1">
    <source>
        <dbReference type="SAM" id="MobiDB-lite"/>
    </source>
</evidence>
<dbReference type="SUPFAM" id="SSF52743">
    <property type="entry name" value="Subtilisin-like"/>
    <property type="match status" value="1"/>
</dbReference>
<gene>
    <name evidence="2" type="ORF">P2L57_21655</name>
</gene>
<dbReference type="InterPro" id="IPR036852">
    <property type="entry name" value="Peptidase_S8/S53_dom_sf"/>
</dbReference>
<dbReference type="EMBL" id="JARHTQ010000014">
    <property type="protein sequence ID" value="MDF2258227.1"/>
    <property type="molecule type" value="Genomic_DNA"/>
</dbReference>
<comment type="caution">
    <text evidence="2">The sequence shown here is derived from an EMBL/GenBank/DDBJ whole genome shotgun (WGS) entry which is preliminary data.</text>
</comment>
<dbReference type="Proteomes" id="UP001220022">
    <property type="component" value="Unassembled WGS sequence"/>
</dbReference>